<feature type="domain" description="Ubiquinol-cytochrome c chaperone" evidence="2">
    <location>
        <begin position="86"/>
        <end position="223"/>
    </location>
</feature>
<dbReference type="PANTHER" id="PTHR12184">
    <property type="entry name" value="UBIQUINOL-CYTOCHROME C REDUCTASE COMPLEX ASSEMBLY FACTOR 1 FAMILY MEMBER"/>
    <property type="match status" value="1"/>
</dbReference>
<gene>
    <name evidence="3" type="primary">UQCC</name>
</gene>
<evidence type="ECO:0000259" key="2">
    <source>
        <dbReference type="Pfam" id="PF03981"/>
    </source>
</evidence>
<name>T2M4P3_HYDVU</name>
<dbReference type="GO" id="GO:0005739">
    <property type="term" value="C:mitochondrion"/>
    <property type="evidence" value="ECO:0007669"/>
    <property type="project" value="TreeGrafter"/>
</dbReference>
<proteinExistence type="evidence at transcript level"/>
<dbReference type="OrthoDB" id="4007at2759"/>
<reference evidence="3" key="1">
    <citation type="journal article" date="2013" name="Genome Biol. Evol.">
        <title>Punctuated emergences of genetic and phenotypic innovations in eumetazoan, bilaterian, euteleostome, and hominidae ancestors.</title>
        <authorList>
            <person name="Wenger Y."/>
            <person name="Galliot B."/>
        </authorList>
    </citation>
    <scope>NUCLEOTIDE SEQUENCE</scope>
    <source>
        <tissue evidence="3">Whole animals</tissue>
    </source>
</reference>
<dbReference type="InterPro" id="IPR021150">
    <property type="entry name" value="Ubiq_cyt_c_chap"/>
</dbReference>
<protein>
    <submittedName>
        <fullName evidence="3">Ubiquinol-cytochrome c reductase complex chaperone CBP3 homolog</fullName>
    </submittedName>
</protein>
<organism evidence="3">
    <name type="scientific">Hydra vulgaris</name>
    <name type="common">Hydra</name>
    <name type="synonym">Hydra attenuata</name>
    <dbReference type="NCBI Taxonomy" id="6087"/>
    <lineage>
        <taxon>Eukaryota</taxon>
        <taxon>Metazoa</taxon>
        <taxon>Cnidaria</taxon>
        <taxon>Hydrozoa</taxon>
        <taxon>Hydroidolina</taxon>
        <taxon>Anthoathecata</taxon>
        <taxon>Aplanulata</taxon>
        <taxon>Hydridae</taxon>
        <taxon>Hydra</taxon>
    </lineage>
</organism>
<dbReference type="Pfam" id="PF03981">
    <property type="entry name" value="Ubiq_cyt_C_chap"/>
    <property type="match status" value="1"/>
</dbReference>
<dbReference type="EMBL" id="HAAD01000804">
    <property type="protein sequence ID" value="CDG67036.1"/>
    <property type="molecule type" value="mRNA"/>
</dbReference>
<dbReference type="GO" id="GO:0034551">
    <property type="term" value="P:mitochondrial respiratory chain complex III assembly"/>
    <property type="evidence" value="ECO:0007669"/>
    <property type="project" value="TreeGrafter"/>
</dbReference>
<sequence>MTSRCTYYAMRAARSCNLFQVSLRRFSFSPALLYTSVSENTISYQVGSAIGKLRNSFTKYVMKSLVSKNLYESCADKIPYNEFFKVCGLPDTMQSWFYIMELHVWMVLVRLKPCGTQGKNISYKMVEIMWEDIEQRIRLIGVTGTTDLKESMEEFNQQFHGLIIAFDEALLSHDTVLASALWRNMFVEKSKSDPENIALLVEYIRKQIHHLESLDSETLLNNGEISWLPLITPLKDF</sequence>
<dbReference type="OMA" id="TWFLITE"/>
<dbReference type="AlphaFoldDB" id="T2M4P3"/>
<evidence type="ECO:0000256" key="1">
    <source>
        <dbReference type="ARBA" id="ARBA00006407"/>
    </source>
</evidence>
<dbReference type="PANTHER" id="PTHR12184:SF1">
    <property type="entry name" value="UBIQUINOL-CYTOCHROME-C REDUCTASE COMPLEX ASSEMBLY FACTOR 1"/>
    <property type="match status" value="1"/>
</dbReference>
<dbReference type="InterPro" id="IPR007129">
    <property type="entry name" value="Ubiqinol_cyt_c_chaperone_CPB3"/>
</dbReference>
<comment type="similarity">
    <text evidence="1">Belongs to the CBP3 family.</text>
</comment>
<evidence type="ECO:0000313" key="3">
    <source>
        <dbReference type="EMBL" id="CDG67036.1"/>
    </source>
</evidence>
<accession>T2M4P3</accession>
<dbReference type="KEGG" id="hmg:101239296"/>